<comment type="caution">
    <text evidence="1">The sequence shown here is derived from an EMBL/GenBank/DDBJ whole genome shotgun (WGS) entry which is preliminary data.</text>
</comment>
<name>A0A9W8JYV0_9AGAR</name>
<dbReference type="OrthoDB" id="2998255at2759"/>
<evidence type="ECO:0000313" key="1">
    <source>
        <dbReference type="EMBL" id="KAJ3497349.1"/>
    </source>
</evidence>
<organism evidence="1 2">
    <name type="scientific">Agrocybe chaxingu</name>
    <dbReference type="NCBI Taxonomy" id="84603"/>
    <lineage>
        <taxon>Eukaryota</taxon>
        <taxon>Fungi</taxon>
        <taxon>Dikarya</taxon>
        <taxon>Basidiomycota</taxon>
        <taxon>Agaricomycotina</taxon>
        <taxon>Agaricomycetes</taxon>
        <taxon>Agaricomycetidae</taxon>
        <taxon>Agaricales</taxon>
        <taxon>Agaricineae</taxon>
        <taxon>Strophariaceae</taxon>
        <taxon>Agrocybe</taxon>
    </lineage>
</organism>
<keyword evidence="2" id="KW-1185">Reference proteome</keyword>
<dbReference type="EMBL" id="JANKHO010001868">
    <property type="protein sequence ID" value="KAJ3497349.1"/>
    <property type="molecule type" value="Genomic_DNA"/>
</dbReference>
<dbReference type="AlphaFoldDB" id="A0A9W8JYV0"/>
<protein>
    <submittedName>
        <fullName evidence="1">Uncharacterized protein</fullName>
    </submittedName>
</protein>
<reference evidence="1" key="1">
    <citation type="submission" date="2022-07" db="EMBL/GenBank/DDBJ databases">
        <title>Genome Sequence of Agrocybe chaxingu.</title>
        <authorList>
            <person name="Buettner E."/>
        </authorList>
    </citation>
    <scope>NUCLEOTIDE SEQUENCE</scope>
    <source>
        <strain evidence="1">MP-N11</strain>
    </source>
</reference>
<sequence length="273" mass="30728">MSQKKSDPLTASIHPGAPTPENAMDFVLSSIRDPRNPAHCGQCLYGALFVLTITAPDPLPGTEAAFKLPAPLRKNTPFWNSLLEFLVMPRSDEEVERLLKKFAICKCDLRDRLVREYHAAGKAKEEHMMKRMCLELWAPKEEKKKYTTARCAVVVKIVQTLDSALTEGHVRSVAKGLTETWPTAPTDLIPCGADELVESLLRWYRFVPDPLVFHLAAHILHTCRFLLVPSFAKYRLSAVMFDSFYDSFKQITEQLNKLPAVVSITNPEGITMS</sequence>
<accession>A0A9W8JYV0</accession>
<evidence type="ECO:0000313" key="2">
    <source>
        <dbReference type="Proteomes" id="UP001148786"/>
    </source>
</evidence>
<gene>
    <name evidence="1" type="ORF">NLJ89_g10358</name>
</gene>
<dbReference type="Proteomes" id="UP001148786">
    <property type="component" value="Unassembled WGS sequence"/>
</dbReference>
<proteinExistence type="predicted"/>